<protein>
    <submittedName>
        <fullName evidence="1">Uncharacterized protein</fullName>
    </submittedName>
</protein>
<proteinExistence type="predicted"/>
<dbReference type="AlphaFoldDB" id="A0A919J8Q5"/>
<evidence type="ECO:0000313" key="2">
    <source>
        <dbReference type="Proteomes" id="UP000598174"/>
    </source>
</evidence>
<name>A0A919J8Q5_9ACTN</name>
<keyword evidence="2" id="KW-1185">Reference proteome</keyword>
<dbReference type="RefSeq" id="WP_275407533.1">
    <property type="nucleotide sequence ID" value="NZ_BAAABP010000085.1"/>
</dbReference>
<reference evidence="1" key="1">
    <citation type="submission" date="2021-01" db="EMBL/GenBank/DDBJ databases">
        <title>Whole genome shotgun sequence of Actinoplanes ferrugineus NBRC 15555.</title>
        <authorList>
            <person name="Komaki H."/>
            <person name="Tamura T."/>
        </authorList>
    </citation>
    <scope>NUCLEOTIDE SEQUENCE</scope>
    <source>
        <strain evidence="1">NBRC 15555</strain>
    </source>
</reference>
<sequence length="42" mass="4575">MAPTDAADALFRTGRADQPVFDSKIRGVGDRARQVRDSLRAS</sequence>
<gene>
    <name evidence="1" type="ORF">Afe05nite_69580</name>
</gene>
<dbReference type="Proteomes" id="UP000598174">
    <property type="component" value="Unassembled WGS sequence"/>
</dbReference>
<dbReference type="EMBL" id="BOMM01000063">
    <property type="protein sequence ID" value="GIE15118.1"/>
    <property type="molecule type" value="Genomic_DNA"/>
</dbReference>
<organism evidence="1 2">
    <name type="scientific">Paractinoplanes ferrugineus</name>
    <dbReference type="NCBI Taxonomy" id="113564"/>
    <lineage>
        <taxon>Bacteria</taxon>
        <taxon>Bacillati</taxon>
        <taxon>Actinomycetota</taxon>
        <taxon>Actinomycetes</taxon>
        <taxon>Micromonosporales</taxon>
        <taxon>Micromonosporaceae</taxon>
        <taxon>Paractinoplanes</taxon>
    </lineage>
</organism>
<comment type="caution">
    <text evidence="1">The sequence shown here is derived from an EMBL/GenBank/DDBJ whole genome shotgun (WGS) entry which is preliminary data.</text>
</comment>
<evidence type="ECO:0000313" key="1">
    <source>
        <dbReference type="EMBL" id="GIE15118.1"/>
    </source>
</evidence>
<accession>A0A919J8Q5</accession>